<dbReference type="Gramene" id="A04p11490.2_BraZ1">
    <property type="protein sequence ID" value="A04p11490.2_BraZ1.CDS"/>
    <property type="gene ID" value="A04g11490.2_BraZ1"/>
</dbReference>
<dbReference type="AlphaFoldDB" id="A0A8D9MBZ8"/>
<feature type="non-terminal residue" evidence="1">
    <location>
        <position position="1"/>
    </location>
</feature>
<evidence type="ECO:0000313" key="2">
    <source>
        <dbReference type="Proteomes" id="UP000694005"/>
    </source>
</evidence>
<sequence length="85" mass="9671">RHRRTSPRDAFGEEDGFFLLPTLRRSSRLRISSQPPSTKRIIYSEVLVFTTQHSPSTNSSFTRYSQEKVRSGGVAEINTEVVVSQ</sequence>
<accession>A0A8D9MBZ8</accession>
<dbReference type="Proteomes" id="UP000694005">
    <property type="component" value="Chromosome A04"/>
</dbReference>
<name>A0A8D9MBZ8_BRACM</name>
<proteinExistence type="predicted"/>
<protein>
    <submittedName>
        <fullName evidence="1">Uncharacterized protein</fullName>
    </submittedName>
</protein>
<gene>
    <name evidence="1" type="ORF">BRAPAZ1V2_A04P11490.2</name>
</gene>
<reference evidence="1 2" key="1">
    <citation type="submission" date="2021-07" db="EMBL/GenBank/DDBJ databases">
        <authorList>
            <consortium name="Genoscope - CEA"/>
            <person name="William W."/>
        </authorList>
    </citation>
    <scope>NUCLEOTIDE SEQUENCE [LARGE SCALE GENOMIC DNA]</scope>
</reference>
<dbReference type="EMBL" id="LS974620">
    <property type="protein sequence ID" value="CAG7906248.1"/>
    <property type="molecule type" value="Genomic_DNA"/>
</dbReference>
<organism evidence="1 2">
    <name type="scientific">Brassica campestris</name>
    <name type="common">Field mustard</name>
    <dbReference type="NCBI Taxonomy" id="3711"/>
    <lineage>
        <taxon>Eukaryota</taxon>
        <taxon>Viridiplantae</taxon>
        <taxon>Streptophyta</taxon>
        <taxon>Embryophyta</taxon>
        <taxon>Tracheophyta</taxon>
        <taxon>Spermatophyta</taxon>
        <taxon>Magnoliopsida</taxon>
        <taxon>eudicotyledons</taxon>
        <taxon>Gunneridae</taxon>
        <taxon>Pentapetalae</taxon>
        <taxon>rosids</taxon>
        <taxon>malvids</taxon>
        <taxon>Brassicales</taxon>
        <taxon>Brassicaceae</taxon>
        <taxon>Brassiceae</taxon>
        <taxon>Brassica</taxon>
    </lineage>
</organism>
<evidence type="ECO:0000313" key="1">
    <source>
        <dbReference type="EMBL" id="CAG7906248.1"/>
    </source>
</evidence>
<feature type="non-terminal residue" evidence="1">
    <location>
        <position position="85"/>
    </location>
</feature>